<dbReference type="EMBL" id="BKCJ010010059">
    <property type="protein sequence ID" value="GEU89887.1"/>
    <property type="molecule type" value="Genomic_DNA"/>
</dbReference>
<feature type="non-terminal residue" evidence="1">
    <location>
        <position position="90"/>
    </location>
</feature>
<accession>A0A6L2NW80</accession>
<sequence length="90" mass="9647">MKPNAPYGGGAAEPTHPLGRCCSGGGGWEMETMVRGRGVDEGDDGVDVVVAWFRWRWYRRGGGGRGCCGAMMVTSGDDDDCGGMEIVMRW</sequence>
<dbReference type="AlphaFoldDB" id="A0A6L2NW80"/>
<reference evidence="1" key="1">
    <citation type="journal article" date="2019" name="Sci. Rep.">
        <title>Draft genome of Tanacetum cinerariifolium, the natural source of mosquito coil.</title>
        <authorList>
            <person name="Yamashiro T."/>
            <person name="Shiraishi A."/>
            <person name="Satake H."/>
            <person name="Nakayama K."/>
        </authorList>
    </citation>
    <scope>NUCLEOTIDE SEQUENCE</scope>
</reference>
<protein>
    <submittedName>
        <fullName evidence="1">Uncharacterized protein</fullName>
    </submittedName>
</protein>
<comment type="caution">
    <text evidence="1">The sequence shown here is derived from an EMBL/GenBank/DDBJ whole genome shotgun (WGS) entry which is preliminary data.</text>
</comment>
<gene>
    <name evidence="1" type="ORF">Tci_061865</name>
</gene>
<organism evidence="1">
    <name type="scientific">Tanacetum cinerariifolium</name>
    <name type="common">Dalmatian daisy</name>
    <name type="synonym">Chrysanthemum cinerariifolium</name>
    <dbReference type="NCBI Taxonomy" id="118510"/>
    <lineage>
        <taxon>Eukaryota</taxon>
        <taxon>Viridiplantae</taxon>
        <taxon>Streptophyta</taxon>
        <taxon>Embryophyta</taxon>
        <taxon>Tracheophyta</taxon>
        <taxon>Spermatophyta</taxon>
        <taxon>Magnoliopsida</taxon>
        <taxon>eudicotyledons</taxon>
        <taxon>Gunneridae</taxon>
        <taxon>Pentapetalae</taxon>
        <taxon>asterids</taxon>
        <taxon>campanulids</taxon>
        <taxon>Asterales</taxon>
        <taxon>Asteraceae</taxon>
        <taxon>Asteroideae</taxon>
        <taxon>Anthemideae</taxon>
        <taxon>Anthemidinae</taxon>
        <taxon>Tanacetum</taxon>
    </lineage>
</organism>
<evidence type="ECO:0000313" key="1">
    <source>
        <dbReference type="EMBL" id="GEU89887.1"/>
    </source>
</evidence>
<name>A0A6L2NW80_TANCI</name>
<proteinExistence type="predicted"/>